<dbReference type="CDD" id="cd06260">
    <property type="entry name" value="DUF820-like"/>
    <property type="match status" value="1"/>
</dbReference>
<accession>A0ABT2U6H4</accession>
<dbReference type="EMBL" id="JAOQJE010000018">
    <property type="protein sequence ID" value="MCU6790216.1"/>
    <property type="molecule type" value="Genomic_DNA"/>
</dbReference>
<comment type="caution">
    <text evidence="2">The sequence shown here is derived from an EMBL/GenBank/DDBJ whole genome shotgun (WGS) entry which is preliminary data.</text>
</comment>
<dbReference type="Proteomes" id="UP001652397">
    <property type="component" value="Unassembled WGS sequence"/>
</dbReference>
<dbReference type="InterPro" id="IPR011335">
    <property type="entry name" value="Restrct_endonuc-II-like"/>
</dbReference>
<keyword evidence="2" id="KW-0255">Endonuclease</keyword>
<sequence>MPLAQEKHYTYADYLSWDEQERIELIQGQPNMMAPPSRAHQKACGELFRQIANYLDGKKCEAYPAPFAVRLFEKQDDDTAGIDTVVEPDITVICDSDKLDDKGCKGAPDLIVEVVSPSSQRHDRLTKFNLYQQAGVREYWLVDPLAKTAQAFVLQDGHYTAAAFGTIGDVIKVHVLQGCFVELERVFE</sequence>
<name>A0ABT2U6H4_9FIRM</name>
<keyword evidence="2" id="KW-0378">Hydrolase</keyword>
<feature type="domain" description="Putative restriction endonuclease" evidence="1">
    <location>
        <begin position="12"/>
        <end position="178"/>
    </location>
</feature>
<gene>
    <name evidence="2" type="ORF">OCV66_14115</name>
</gene>
<reference evidence="2 3" key="1">
    <citation type="journal article" date="2021" name="ISME Commun">
        <title>Automated analysis of genomic sequences facilitates high-throughput and comprehensive description of bacteria.</title>
        <authorList>
            <person name="Hitch T.C.A."/>
        </authorList>
    </citation>
    <scope>NUCLEOTIDE SEQUENCE [LARGE SCALE GENOMIC DNA]</scope>
    <source>
        <strain evidence="2 3">Sanger_34</strain>
    </source>
</reference>
<keyword evidence="2" id="KW-0540">Nuclease</keyword>
<evidence type="ECO:0000259" key="1">
    <source>
        <dbReference type="Pfam" id="PF05685"/>
    </source>
</evidence>
<evidence type="ECO:0000313" key="3">
    <source>
        <dbReference type="Proteomes" id="UP001652397"/>
    </source>
</evidence>
<dbReference type="InterPro" id="IPR008538">
    <property type="entry name" value="Uma2"/>
</dbReference>
<dbReference type="PANTHER" id="PTHR36558:SF1">
    <property type="entry name" value="RESTRICTION ENDONUCLEASE DOMAIN-CONTAINING PROTEIN-RELATED"/>
    <property type="match status" value="1"/>
</dbReference>
<proteinExistence type="predicted"/>
<dbReference type="PANTHER" id="PTHR36558">
    <property type="entry name" value="GLR1098 PROTEIN"/>
    <property type="match status" value="1"/>
</dbReference>
<dbReference type="InterPro" id="IPR012296">
    <property type="entry name" value="Nuclease_put_TT1808"/>
</dbReference>
<dbReference type="RefSeq" id="WP_147574550.1">
    <property type="nucleotide sequence ID" value="NZ_JAOQJE010000018.1"/>
</dbReference>
<evidence type="ECO:0000313" key="2">
    <source>
        <dbReference type="EMBL" id="MCU6790216.1"/>
    </source>
</evidence>
<dbReference type="SUPFAM" id="SSF52980">
    <property type="entry name" value="Restriction endonuclease-like"/>
    <property type="match status" value="1"/>
</dbReference>
<dbReference type="GO" id="GO:0004519">
    <property type="term" value="F:endonuclease activity"/>
    <property type="evidence" value="ECO:0007669"/>
    <property type="project" value="UniProtKB-KW"/>
</dbReference>
<keyword evidence="3" id="KW-1185">Reference proteome</keyword>
<dbReference type="Pfam" id="PF05685">
    <property type="entry name" value="Uma2"/>
    <property type="match status" value="1"/>
</dbReference>
<protein>
    <submittedName>
        <fullName evidence="2">Uma2 family endonuclease</fullName>
    </submittedName>
</protein>
<dbReference type="Gene3D" id="3.90.1570.10">
    <property type="entry name" value="tt1808, chain A"/>
    <property type="match status" value="1"/>
</dbReference>
<organism evidence="2 3">
    <name type="scientific">Agathobaculum ammoniilyticum</name>
    <dbReference type="NCBI Taxonomy" id="2981778"/>
    <lineage>
        <taxon>Bacteria</taxon>
        <taxon>Bacillati</taxon>
        <taxon>Bacillota</taxon>
        <taxon>Clostridia</taxon>
        <taxon>Eubacteriales</taxon>
        <taxon>Butyricicoccaceae</taxon>
        <taxon>Agathobaculum</taxon>
    </lineage>
</organism>